<dbReference type="SUPFAM" id="SSF53597">
    <property type="entry name" value="Dihydrofolate reductase-like"/>
    <property type="match status" value="1"/>
</dbReference>
<dbReference type="PANTHER" id="PTHR38011">
    <property type="entry name" value="DIHYDROFOLATE REDUCTASE FAMILY PROTEIN (AFU_ORTHOLOGUE AFUA_8G06820)"/>
    <property type="match status" value="1"/>
</dbReference>
<name>A0A426TSK2_9CHLR</name>
<dbReference type="Proteomes" id="UP000280307">
    <property type="component" value="Unassembled WGS sequence"/>
</dbReference>
<proteinExistence type="predicted"/>
<sequence length="185" mass="20240">MHTSIYLATSLDGFIARADGAIDWLPSGDDTGEDYGYQAFFASVDLLVMGRTTYDLVQSFGAWPYGDKPVVVLSQRPLTIPAELAERVTVMAGAPQELAERLAARGFRHAYIDGGQTIQRFLAAGLIQRMILTRVPVLLGQGIPLFGPLPAERWWQHVATRSYANGLVQSEYVQRAAGGIYLASH</sequence>
<dbReference type="GO" id="GO:0009231">
    <property type="term" value="P:riboflavin biosynthetic process"/>
    <property type="evidence" value="ECO:0007669"/>
    <property type="project" value="InterPro"/>
</dbReference>
<dbReference type="GO" id="GO:0008703">
    <property type="term" value="F:5-amino-6-(5-phosphoribosylamino)uracil reductase activity"/>
    <property type="evidence" value="ECO:0007669"/>
    <property type="project" value="InterPro"/>
</dbReference>
<dbReference type="Pfam" id="PF01872">
    <property type="entry name" value="RibD_C"/>
    <property type="match status" value="1"/>
</dbReference>
<organism evidence="2 3">
    <name type="scientific">Candidatus Viridilinea halotolerans</name>
    <dbReference type="NCBI Taxonomy" id="2491704"/>
    <lineage>
        <taxon>Bacteria</taxon>
        <taxon>Bacillati</taxon>
        <taxon>Chloroflexota</taxon>
        <taxon>Chloroflexia</taxon>
        <taxon>Chloroflexales</taxon>
        <taxon>Chloroflexineae</taxon>
        <taxon>Oscillochloridaceae</taxon>
        <taxon>Candidatus Viridilinea</taxon>
    </lineage>
</organism>
<dbReference type="InterPro" id="IPR002734">
    <property type="entry name" value="RibDG_C"/>
</dbReference>
<dbReference type="EMBL" id="RSAS01000813">
    <property type="protein sequence ID" value="RRR67038.1"/>
    <property type="molecule type" value="Genomic_DNA"/>
</dbReference>
<reference evidence="2 3" key="1">
    <citation type="submission" date="2018-12" db="EMBL/GenBank/DDBJ databases">
        <title>Genome Sequence of Candidatus Viridilinea halotolerans isolated from saline sulfide-rich spring.</title>
        <authorList>
            <person name="Grouzdev D.S."/>
            <person name="Burganskaya E.I."/>
            <person name="Krutkina M.S."/>
            <person name="Sukhacheva M.V."/>
            <person name="Gorlenko V.M."/>
        </authorList>
    </citation>
    <scope>NUCLEOTIDE SEQUENCE [LARGE SCALE GENOMIC DNA]</scope>
    <source>
        <strain evidence="2">Chok-6</strain>
    </source>
</reference>
<comment type="caution">
    <text evidence="2">The sequence shown here is derived from an EMBL/GenBank/DDBJ whole genome shotgun (WGS) entry which is preliminary data.</text>
</comment>
<evidence type="ECO:0000259" key="1">
    <source>
        <dbReference type="Pfam" id="PF01872"/>
    </source>
</evidence>
<accession>A0A426TSK2</accession>
<dbReference type="InterPro" id="IPR050765">
    <property type="entry name" value="Riboflavin_Biosynth_HTPR"/>
</dbReference>
<gene>
    <name evidence="2" type="ORF">EI684_19685</name>
</gene>
<dbReference type="PANTHER" id="PTHR38011:SF11">
    <property type="entry name" value="2,5-DIAMINO-6-RIBOSYLAMINO-4(3H)-PYRIMIDINONE 5'-PHOSPHATE REDUCTASE"/>
    <property type="match status" value="1"/>
</dbReference>
<evidence type="ECO:0000313" key="2">
    <source>
        <dbReference type="EMBL" id="RRR67038.1"/>
    </source>
</evidence>
<feature type="domain" description="Bacterial bifunctional deaminase-reductase C-terminal" evidence="1">
    <location>
        <begin position="7"/>
        <end position="168"/>
    </location>
</feature>
<evidence type="ECO:0000313" key="3">
    <source>
        <dbReference type="Proteomes" id="UP000280307"/>
    </source>
</evidence>
<dbReference type="Gene3D" id="3.40.430.10">
    <property type="entry name" value="Dihydrofolate Reductase, subunit A"/>
    <property type="match status" value="1"/>
</dbReference>
<protein>
    <submittedName>
        <fullName evidence="2">Dihydrofolate reductase</fullName>
    </submittedName>
</protein>
<dbReference type="InterPro" id="IPR024072">
    <property type="entry name" value="DHFR-like_dom_sf"/>
</dbReference>
<dbReference type="AlphaFoldDB" id="A0A426TSK2"/>